<evidence type="ECO:0000256" key="1">
    <source>
        <dbReference type="SAM" id="MobiDB-lite"/>
    </source>
</evidence>
<organism evidence="2 3">
    <name type="scientific">Pythium insidiosum</name>
    <name type="common">Pythiosis disease agent</name>
    <dbReference type="NCBI Taxonomy" id="114742"/>
    <lineage>
        <taxon>Eukaryota</taxon>
        <taxon>Sar</taxon>
        <taxon>Stramenopiles</taxon>
        <taxon>Oomycota</taxon>
        <taxon>Peronosporomycetes</taxon>
        <taxon>Pythiales</taxon>
        <taxon>Pythiaceae</taxon>
        <taxon>Pythium</taxon>
    </lineage>
</organism>
<protein>
    <submittedName>
        <fullName evidence="2">Uncharacterized protein</fullName>
    </submittedName>
</protein>
<gene>
    <name evidence="2" type="ORF">P43SY_009451</name>
</gene>
<proteinExistence type="predicted"/>
<feature type="region of interest" description="Disordered" evidence="1">
    <location>
        <begin position="1"/>
        <end position="84"/>
    </location>
</feature>
<reference evidence="2" key="1">
    <citation type="submission" date="2021-12" db="EMBL/GenBank/DDBJ databases">
        <title>Prjna785345.</title>
        <authorList>
            <person name="Rujirawat T."/>
            <person name="Krajaejun T."/>
        </authorList>
    </citation>
    <scope>NUCLEOTIDE SEQUENCE</scope>
    <source>
        <strain evidence="2">Pi057C3</strain>
    </source>
</reference>
<evidence type="ECO:0000313" key="2">
    <source>
        <dbReference type="EMBL" id="KAJ0403958.1"/>
    </source>
</evidence>
<feature type="compositionally biased region" description="Polar residues" evidence="1">
    <location>
        <begin position="65"/>
        <end position="78"/>
    </location>
</feature>
<name>A0AAD5LJZ5_PYTIN</name>
<dbReference type="Proteomes" id="UP001209570">
    <property type="component" value="Unassembled WGS sequence"/>
</dbReference>
<dbReference type="AlphaFoldDB" id="A0AAD5LJZ5"/>
<dbReference type="EMBL" id="JAKCXM010000072">
    <property type="protein sequence ID" value="KAJ0403958.1"/>
    <property type="molecule type" value="Genomic_DNA"/>
</dbReference>
<comment type="caution">
    <text evidence="2">The sequence shown here is derived from an EMBL/GenBank/DDBJ whole genome shotgun (WGS) entry which is preliminary data.</text>
</comment>
<sequence length="240" mass="26908">MRTARPTVRNEADASKHDKRRVWNPSTRLTPPRQRGGARSAPHASRANPKPSLGRRAEDAITRDATPSSGDSTEQASVNHRGLESTRALIERAVDEALGQVFDPGRQSFCADVDLKEDGDASEQSLLHTLDMAAEKGTRWGEAFRDRQQQRAHEDAAAMAELAREEGWMNATAGSRVEYEQRKLALQTLRARVQREILFLQATAQELAHRESLLDDAFDAFQGLQRRRQRSRSQRATRAS</sequence>
<evidence type="ECO:0000313" key="3">
    <source>
        <dbReference type="Proteomes" id="UP001209570"/>
    </source>
</evidence>
<keyword evidence="3" id="KW-1185">Reference proteome</keyword>
<accession>A0AAD5LJZ5</accession>